<sequence length="145" mass="15901">MPYLLSDKLALHNTYLPSPLQGTEPRHGPLRLCPPPPRHVVHSLHPLRLPRPPGRQCRVVCTTSQEAGVDQSAAKPAASAPNSESKPSLNKEPLRWEAPDGTSCWVERGAAAATEKPGLKRNDSRLYINDEDDVIEVADTDGHYD</sequence>
<gene>
    <name evidence="1" type="ORF">NM208_g11875</name>
</gene>
<organism evidence="1 2">
    <name type="scientific">Fusarium decemcellulare</name>
    <dbReference type="NCBI Taxonomy" id="57161"/>
    <lineage>
        <taxon>Eukaryota</taxon>
        <taxon>Fungi</taxon>
        <taxon>Dikarya</taxon>
        <taxon>Ascomycota</taxon>
        <taxon>Pezizomycotina</taxon>
        <taxon>Sordariomycetes</taxon>
        <taxon>Hypocreomycetidae</taxon>
        <taxon>Hypocreales</taxon>
        <taxon>Nectriaceae</taxon>
        <taxon>Fusarium</taxon>
        <taxon>Fusarium decemcellulare species complex</taxon>
    </lineage>
</organism>
<proteinExistence type="predicted"/>
<dbReference type="Proteomes" id="UP001148629">
    <property type="component" value="Unassembled WGS sequence"/>
</dbReference>
<evidence type="ECO:0000313" key="1">
    <source>
        <dbReference type="EMBL" id="KAJ3524879.1"/>
    </source>
</evidence>
<reference evidence="1" key="1">
    <citation type="submission" date="2022-08" db="EMBL/GenBank/DDBJ databases">
        <title>Genome Sequence of Fusarium decemcellulare.</title>
        <authorList>
            <person name="Buettner E."/>
        </authorList>
    </citation>
    <scope>NUCLEOTIDE SEQUENCE</scope>
    <source>
        <strain evidence="1">Babe19</strain>
    </source>
</reference>
<accession>A0ACC1RS38</accession>
<name>A0ACC1RS38_9HYPO</name>
<evidence type="ECO:0000313" key="2">
    <source>
        <dbReference type="Proteomes" id="UP001148629"/>
    </source>
</evidence>
<comment type="caution">
    <text evidence="1">The sequence shown here is derived from an EMBL/GenBank/DDBJ whole genome shotgun (WGS) entry which is preliminary data.</text>
</comment>
<protein>
    <submittedName>
        <fullName evidence="1">Uncharacterized protein</fullName>
    </submittedName>
</protein>
<dbReference type="EMBL" id="JANRMS010002002">
    <property type="protein sequence ID" value="KAJ3524879.1"/>
    <property type="molecule type" value="Genomic_DNA"/>
</dbReference>
<keyword evidence="2" id="KW-1185">Reference proteome</keyword>